<keyword evidence="6 7" id="KW-0472">Membrane</keyword>
<keyword evidence="2" id="KW-0813">Transport</keyword>
<evidence type="ECO:0000256" key="5">
    <source>
        <dbReference type="ARBA" id="ARBA00022989"/>
    </source>
</evidence>
<proteinExistence type="predicted"/>
<feature type="transmembrane region" description="Helical" evidence="7">
    <location>
        <begin position="336"/>
        <end position="354"/>
    </location>
</feature>
<feature type="transmembrane region" description="Helical" evidence="7">
    <location>
        <begin position="399"/>
        <end position="416"/>
    </location>
</feature>
<comment type="subcellular location">
    <subcellularLocation>
        <location evidence="1">Cell membrane</location>
        <topology evidence="1">Multi-pass membrane protein</topology>
    </subcellularLocation>
</comment>
<dbReference type="PANTHER" id="PTHR43266:SF2">
    <property type="entry name" value="MAJOR FACILITATOR SUPERFAMILY (MFS) PROFILE DOMAIN-CONTAINING PROTEIN"/>
    <property type="match status" value="1"/>
</dbReference>
<dbReference type="Pfam" id="PF07690">
    <property type="entry name" value="MFS_1"/>
    <property type="match status" value="1"/>
</dbReference>
<dbReference type="Proteomes" id="UP001236800">
    <property type="component" value="Chromosome"/>
</dbReference>
<dbReference type="InterPro" id="IPR002123">
    <property type="entry name" value="Plipid/glycerol_acylTrfase"/>
</dbReference>
<dbReference type="RefSeq" id="WP_306684145.1">
    <property type="nucleotide sequence ID" value="NZ_CP132914.1"/>
</dbReference>
<organism evidence="9">
    <name type="scientific">Shewanella oncorhynchi</name>
    <dbReference type="NCBI Taxonomy" id="2726434"/>
    <lineage>
        <taxon>Bacteria</taxon>
        <taxon>Pseudomonadati</taxon>
        <taxon>Pseudomonadota</taxon>
        <taxon>Gammaproteobacteria</taxon>
        <taxon>Alteromonadales</taxon>
        <taxon>Shewanellaceae</taxon>
        <taxon>Shewanella</taxon>
    </lineage>
</organism>
<dbReference type="EMBL" id="CP132914">
    <property type="protein sequence ID" value="WMB73230.1"/>
    <property type="molecule type" value="Genomic_DNA"/>
</dbReference>
<dbReference type="CDD" id="cd07989">
    <property type="entry name" value="LPLAT_AGPAT-like"/>
    <property type="match status" value="1"/>
</dbReference>
<reference evidence="9" key="1">
    <citation type="submission" date="2023-08" db="EMBL/GenBank/DDBJ databases">
        <title>Complete genome sequence of Shewanella oncorhynchi Z-P2, a siderophore putrebactin-producing bacterium.</title>
        <authorList>
            <person name="Zhang Y."/>
        </authorList>
    </citation>
    <scope>NUCLEOTIDE SEQUENCE</scope>
    <source>
        <strain evidence="9">Z-P2</strain>
    </source>
</reference>
<gene>
    <name evidence="9" type="ORF">RA178_00920</name>
</gene>
<dbReference type="GeneID" id="301337703"/>
<evidence type="ECO:0000256" key="1">
    <source>
        <dbReference type="ARBA" id="ARBA00004651"/>
    </source>
</evidence>
<dbReference type="SUPFAM" id="SSF103473">
    <property type="entry name" value="MFS general substrate transporter"/>
    <property type="match status" value="1"/>
</dbReference>
<dbReference type="CDD" id="cd06173">
    <property type="entry name" value="MFS_MefA_like"/>
    <property type="match status" value="1"/>
</dbReference>
<dbReference type="AlphaFoldDB" id="A0AA50KDA2"/>
<feature type="domain" description="Phospholipid/glycerol acyltransferase" evidence="8">
    <location>
        <begin position="451"/>
        <end position="567"/>
    </location>
</feature>
<evidence type="ECO:0000256" key="4">
    <source>
        <dbReference type="ARBA" id="ARBA00022692"/>
    </source>
</evidence>
<name>A0AA50KDA2_9GAMM</name>
<evidence type="ECO:0000256" key="6">
    <source>
        <dbReference type="ARBA" id="ARBA00023136"/>
    </source>
</evidence>
<evidence type="ECO:0000313" key="9">
    <source>
        <dbReference type="EMBL" id="WMB73230.1"/>
    </source>
</evidence>
<evidence type="ECO:0000256" key="3">
    <source>
        <dbReference type="ARBA" id="ARBA00022475"/>
    </source>
</evidence>
<evidence type="ECO:0000256" key="2">
    <source>
        <dbReference type="ARBA" id="ARBA00022448"/>
    </source>
</evidence>
<feature type="transmembrane region" description="Helical" evidence="7">
    <location>
        <begin position="46"/>
        <end position="70"/>
    </location>
</feature>
<accession>A0AA50KDA2</accession>
<dbReference type="GO" id="GO:0022857">
    <property type="term" value="F:transmembrane transporter activity"/>
    <property type="evidence" value="ECO:0007669"/>
    <property type="project" value="InterPro"/>
</dbReference>
<feature type="transmembrane region" description="Helical" evidence="7">
    <location>
        <begin position="288"/>
        <end position="307"/>
    </location>
</feature>
<feature type="transmembrane region" description="Helical" evidence="7">
    <location>
        <begin position="253"/>
        <end position="276"/>
    </location>
</feature>
<evidence type="ECO:0000256" key="7">
    <source>
        <dbReference type="SAM" id="Phobius"/>
    </source>
</evidence>
<evidence type="ECO:0000259" key="8">
    <source>
        <dbReference type="SMART" id="SM00563"/>
    </source>
</evidence>
<keyword evidence="5 7" id="KW-1133">Transmembrane helix</keyword>
<dbReference type="Gene3D" id="1.20.1250.20">
    <property type="entry name" value="MFS general substrate transporter like domains"/>
    <property type="match status" value="1"/>
</dbReference>
<feature type="transmembrane region" description="Helical" evidence="7">
    <location>
        <begin position="221"/>
        <end position="241"/>
    </location>
</feature>
<feature type="transmembrane region" description="Helical" evidence="7">
    <location>
        <begin position="141"/>
        <end position="162"/>
    </location>
</feature>
<dbReference type="InterPro" id="IPR036259">
    <property type="entry name" value="MFS_trans_sf"/>
</dbReference>
<feature type="transmembrane region" description="Helical" evidence="7">
    <location>
        <begin position="375"/>
        <end position="393"/>
    </location>
</feature>
<dbReference type="InterPro" id="IPR011701">
    <property type="entry name" value="MFS"/>
</dbReference>
<dbReference type="SUPFAM" id="SSF69593">
    <property type="entry name" value="Glycerol-3-phosphate (1)-acyltransferase"/>
    <property type="match status" value="1"/>
</dbReference>
<dbReference type="SMART" id="SM00563">
    <property type="entry name" value="PlsC"/>
    <property type="match status" value="1"/>
</dbReference>
<dbReference type="GO" id="GO:0016746">
    <property type="term" value="F:acyltransferase activity"/>
    <property type="evidence" value="ECO:0007669"/>
    <property type="project" value="InterPro"/>
</dbReference>
<dbReference type="PANTHER" id="PTHR43266">
    <property type="entry name" value="MACROLIDE-EFFLUX PROTEIN"/>
    <property type="match status" value="1"/>
</dbReference>
<keyword evidence="3" id="KW-1003">Cell membrane</keyword>
<protein>
    <submittedName>
        <fullName evidence="9">MFS transporter</fullName>
    </submittedName>
</protein>
<dbReference type="Pfam" id="PF01553">
    <property type="entry name" value="Acyltransferase"/>
    <property type="match status" value="1"/>
</dbReference>
<dbReference type="KEGG" id="sog:RA178_00920"/>
<sequence>MLLTKRFLPYFATQCLGALNDNIYKNVLLLLVTFSQVKDLPISVDMFVNLAAGVFILPFFLFSAHAGVVADNMDKAKLIRRLKLLEVIIMFSAAIAILSESYMMMLLLLFLTGSQSAYFGPVKYSLLPQALKEDELVTGNAWVEMGTFLSILVGTLSAGILVSDENGTLWSAITVAVLAFAGYLSSRAIPALPPQGVIEKIRFRPLSGTWRSIKKARQTPSIWMAILAISWFWFLGATYLTQFPNFAKLHLHSGATVVSLLLGMFSIGIAVGSFVCERFSYGHVELGLLPFGVLGLTIFGVDLLWAIPPAPVDAGFVYGLKAFIGESQHYRVMLDFFMIGVSGGLFIVPLYAFIQSRSPKGECAQAIAANNIMNSLFMVVSALLSMLLLGVAGWTIPQLFLLLAVMNAVVALYVYSQVPEFTQRFISYLLSHVMYRVTVTGREKIPKEGAGIIVCNHVSYVDALIIMGASTRPIRFVMDKSISEIPLLKYLFRHAGVIPICSPKQSEDTYNRAFEAIHEALANDELVCIFPEGRLTPDGELGDFRPGIDKILARDPVPVIPMALHGLWGSYFSHKGGHALAKMPKRFWSRVSVDIAVPIVDVSANHENLRQQVANLLVKRNEAVL</sequence>
<dbReference type="GO" id="GO:0005886">
    <property type="term" value="C:plasma membrane"/>
    <property type="evidence" value="ECO:0007669"/>
    <property type="project" value="UniProtKB-SubCell"/>
</dbReference>
<keyword evidence="4 7" id="KW-0812">Transmembrane</keyword>